<organism evidence="1 2">
    <name type="scientific">Exophiala oligosperma</name>
    <dbReference type="NCBI Taxonomy" id="215243"/>
    <lineage>
        <taxon>Eukaryota</taxon>
        <taxon>Fungi</taxon>
        <taxon>Dikarya</taxon>
        <taxon>Ascomycota</taxon>
        <taxon>Pezizomycotina</taxon>
        <taxon>Eurotiomycetes</taxon>
        <taxon>Chaetothyriomycetidae</taxon>
        <taxon>Chaetothyriales</taxon>
        <taxon>Herpotrichiellaceae</taxon>
        <taxon>Exophiala</taxon>
    </lineage>
</organism>
<evidence type="ECO:0000313" key="1">
    <source>
        <dbReference type="EMBL" id="KIW36360.1"/>
    </source>
</evidence>
<name>A0A0D2D294_9EURO</name>
<keyword evidence="2" id="KW-1185">Reference proteome</keyword>
<dbReference type="GeneID" id="27363431"/>
<dbReference type="RefSeq" id="XP_016256576.1">
    <property type="nucleotide sequence ID" value="XM_016413016.1"/>
</dbReference>
<proteinExistence type="predicted"/>
<accession>A0A0D2D294</accession>
<evidence type="ECO:0000313" key="2">
    <source>
        <dbReference type="Proteomes" id="UP000053342"/>
    </source>
</evidence>
<protein>
    <submittedName>
        <fullName evidence="1">Uncharacterized protein</fullName>
    </submittedName>
</protein>
<dbReference type="OrthoDB" id="3912095at2759"/>
<dbReference type="AlphaFoldDB" id="A0A0D2D294"/>
<dbReference type="EMBL" id="KN847360">
    <property type="protein sequence ID" value="KIW36360.1"/>
    <property type="molecule type" value="Genomic_DNA"/>
</dbReference>
<dbReference type="Proteomes" id="UP000053342">
    <property type="component" value="Unassembled WGS sequence"/>
</dbReference>
<reference evidence="1 2" key="1">
    <citation type="submission" date="2015-01" db="EMBL/GenBank/DDBJ databases">
        <title>The Genome Sequence of Exophiala oligosperma CBS72588.</title>
        <authorList>
            <consortium name="The Broad Institute Genomics Platform"/>
            <person name="Cuomo C."/>
            <person name="de Hoog S."/>
            <person name="Gorbushina A."/>
            <person name="Stielow B."/>
            <person name="Teixiera M."/>
            <person name="Abouelleil A."/>
            <person name="Chapman S.B."/>
            <person name="Priest M."/>
            <person name="Young S.K."/>
            <person name="Wortman J."/>
            <person name="Nusbaum C."/>
            <person name="Birren B."/>
        </authorList>
    </citation>
    <scope>NUCLEOTIDE SEQUENCE [LARGE SCALE GENOMIC DNA]</scope>
    <source>
        <strain evidence="1 2">CBS 72588</strain>
    </source>
</reference>
<dbReference type="VEuPathDB" id="FungiDB:PV06_11357"/>
<sequence length="327" mass="37798">MTPRLEKAVVADVDQVLHFCRLMIDREHFGTLWPKYKATTQYHCMVCKVQDTDSKMDFPILCEHLLHRDLVQAEKIQRITWLLDRVYDVLGSDNKIAKAVPFKVTPKGAKQDRQYQAILRYTGPDIETRLTLEQNHEHWLAHPQYFWEPVNHTAFGGLSPEAQIVSRYQVAQVSATDIAIALTGQTHGELFDDRCKTVKKMIDSGSYYRSLEQALGKGVTLALGISLAEDTWTRIMTKTTRKFDTGVRHLRNTQLAEMAQTYAQLRETLVQFERERLWDRTEMFPTTYNHAMVMDDLQYAETVHLNDDECDAMLQICIDGDIPMPPF</sequence>
<gene>
    <name evidence="1" type="ORF">PV06_11357</name>
</gene>
<dbReference type="HOGENOM" id="CLU_850020_0_0_1"/>